<sequence>MRKVSLLLVVSICATLIGCGKTENADAGAATAVSVEAIESVTESVSVPETDTASTSFTEALADEGTYWMSGYLRASDKDSAGEPDESGVLQAIIYEAYIEDDILTVKGVTNFRNDKAQDPVGMNDGDEAAFIITDQTVFQMVGGEDGPEDVTKEEFAQYLKDCADSGLLLDIQVNGAQVVVAQICA</sequence>
<name>A0A1I5VGY7_9FIRM</name>
<accession>A0A1I5VGY7</accession>
<reference evidence="2" key="1">
    <citation type="submission" date="2016-10" db="EMBL/GenBank/DDBJ databases">
        <authorList>
            <person name="Varghese N."/>
            <person name="Submissions S."/>
        </authorList>
    </citation>
    <scope>NUCLEOTIDE SEQUENCE [LARGE SCALE GENOMIC DNA]</scope>
    <source>
        <strain evidence="2">P18</strain>
    </source>
</reference>
<gene>
    <name evidence="1" type="ORF">SAMN04487928_11732</name>
</gene>
<dbReference type="OrthoDB" id="2001328at2"/>
<dbReference type="RefSeq" id="WP_074888784.1">
    <property type="nucleotide sequence ID" value="NZ_FOXO01000017.1"/>
</dbReference>
<evidence type="ECO:0008006" key="3">
    <source>
        <dbReference type="Google" id="ProtNLM"/>
    </source>
</evidence>
<dbReference type="AlphaFoldDB" id="A0A1I5VGY7"/>
<evidence type="ECO:0000313" key="2">
    <source>
        <dbReference type="Proteomes" id="UP000182624"/>
    </source>
</evidence>
<dbReference type="PROSITE" id="PS51257">
    <property type="entry name" value="PROKAR_LIPOPROTEIN"/>
    <property type="match status" value="1"/>
</dbReference>
<evidence type="ECO:0000313" key="1">
    <source>
        <dbReference type="EMBL" id="SFQ06681.1"/>
    </source>
</evidence>
<proteinExistence type="predicted"/>
<dbReference type="EMBL" id="FOXO01000017">
    <property type="protein sequence ID" value="SFQ06681.1"/>
    <property type="molecule type" value="Genomic_DNA"/>
</dbReference>
<keyword evidence="2" id="KW-1185">Reference proteome</keyword>
<protein>
    <recommendedName>
        <fullName evidence="3">Lipoprotein</fullName>
    </recommendedName>
</protein>
<dbReference type="Proteomes" id="UP000182624">
    <property type="component" value="Unassembled WGS sequence"/>
</dbReference>
<organism evidence="1 2">
    <name type="scientific">Butyrivibrio proteoclasticus</name>
    <dbReference type="NCBI Taxonomy" id="43305"/>
    <lineage>
        <taxon>Bacteria</taxon>
        <taxon>Bacillati</taxon>
        <taxon>Bacillota</taxon>
        <taxon>Clostridia</taxon>
        <taxon>Lachnospirales</taxon>
        <taxon>Lachnospiraceae</taxon>
        <taxon>Butyrivibrio</taxon>
    </lineage>
</organism>